<organism evidence="1 2">
    <name type="scientific">Steinernema glaseri</name>
    <dbReference type="NCBI Taxonomy" id="37863"/>
    <lineage>
        <taxon>Eukaryota</taxon>
        <taxon>Metazoa</taxon>
        <taxon>Ecdysozoa</taxon>
        <taxon>Nematoda</taxon>
        <taxon>Chromadorea</taxon>
        <taxon>Rhabditida</taxon>
        <taxon>Tylenchina</taxon>
        <taxon>Panagrolaimomorpha</taxon>
        <taxon>Strongyloidoidea</taxon>
        <taxon>Steinernematidae</taxon>
        <taxon>Steinernema</taxon>
    </lineage>
</organism>
<dbReference type="AlphaFoldDB" id="A0A1I7Y6U3"/>
<dbReference type="Proteomes" id="UP000095287">
    <property type="component" value="Unplaced"/>
</dbReference>
<evidence type="ECO:0000313" key="1">
    <source>
        <dbReference type="Proteomes" id="UP000095287"/>
    </source>
</evidence>
<name>A0A1I7Y6U3_9BILA</name>
<accession>A0A1I7Y6U3</accession>
<sequence>MDEVPLVFVESVIRSSDLYASKQLEQLSSAWGVVGEVQTKKSGHLQLTFAAHDYDYEWRIYYMFYGFNHIKSRSLSPEVSLVSIDFNLLNYNLGNDEQWHSISPDDIALLQLLTNLDAPKKNLDLASYNIKESRYVELRSKYSNLLRSFTSVKLDCFHKIQLSLLTEDTISWSKLRTVEITNYRPTSFWVYFFFSERCSRLKLNDFSVALEVIDHWKKMDPRTLTYSKLLCGISCCLSALDGVGMQLVDRKSGAPLFEKMRRKVHRHRLLTQDTISWSKLRTVEIINYRPTSFWVDFFFSGRCSRLKLNDFFVALEVIDLWKMMDPRTLTYSKLFCVISCSLSAFDGVGMQLVDRKSGAPLFEKMRRKVDRHRYITSLYRIDHPTDPRSKIYVVFYDDIDMCGIHYAAFGEVVILLD</sequence>
<keyword evidence="1" id="KW-1185">Reference proteome</keyword>
<evidence type="ECO:0000313" key="2">
    <source>
        <dbReference type="WBParaSite" id="L893_g13330.t1"/>
    </source>
</evidence>
<proteinExistence type="predicted"/>
<reference evidence="2" key="1">
    <citation type="submission" date="2016-11" db="UniProtKB">
        <authorList>
            <consortium name="WormBaseParasite"/>
        </authorList>
    </citation>
    <scope>IDENTIFICATION</scope>
</reference>
<dbReference type="WBParaSite" id="L893_g13330.t1">
    <property type="protein sequence ID" value="L893_g13330.t1"/>
    <property type="gene ID" value="L893_g13330"/>
</dbReference>
<protein>
    <submittedName>
        <fullName evidence="2">FBA_2 domain-containing protein</fullName>
    </submittedName>
</protein>